<dbReference type="Proteomes" id="UP000243750">
    <property type="component" value="Unassembled WGS sequence"/>
</dbReference>
<evidence type="ECO:0000313" key="7">
    <source>
        <dbReference type="Proteomes" id="UP000344571"/>
    </source>
</evidence>
<evidence type="ECO:0000256" key="1">
    <source>
        <dbReference type="ARBA" id="ARBA00007435"/>
    </source>
</evidence>
<dbReference type="Pfam" id="PF01541">
    <property type="entry name" value="GIY-YIG"/>
    <property type="match status" value="1"/>
</dbReference>
<dbReference type="Proteomes" id="UP000344571">
    <property type="component" value="Chromosome"/>
</dbReference>
<feature type="domain" description="GIY-YIG" evidence="3">
    <location>
        <begin position="36"/>
        <end position="111"/>
    </location>
</feature>
<dbReference type="PANTHER" id="PTHR34477">
    <property type="entry name" value="UPF0213 PROTEIN YHBQ"/>
    <property type="match status" value="1"/>
</dbReference>
<sequence>MPVPNSKHSPEHRAGHCAANSAGSAEQTSAPTAAVKVWWVYMVRAANGHLYTGISTDPHRRLLQHQRGKGARFFNRSPAVALVWFERCTDHSDALRQERCVKALAKATKERLISQLNAELSIAASSCAASDARAKLDPL</sequence>
<reference evidence="4 6" key="1">
    <citation type="submission" date="2017-09" db="EMBL/GenBank/DDBJ databases">
        <title>Bacterial and phytoplankton interrelationship in Kongsfjorden, an Arctic fjord.</title>
        <authorList>
            <person name="Sinha R."/>
            <person name="Krishnan K."/>
        </authorList>
    </citation>
    <scope>NUCLEOTIDE SEQUENCE [LARGE SCALE GENOMIC DNA]</scope>
    <source>
        <strain evidence="4 6">58</strain>
    </source>
</reference>
<dbReference type="InterPro" id="IPR035901">
    <property type="entry name" value="GIY-YIG_endonuc_sf"/>
</dbReference>
<evidence type="ECO:0000256" key="2">
    <source>
        <dbReference type="SAM" id="MobiDB-lite"/>
    </source>
</evidence>
<protein>
    <submittedName>
        <fullName evidence="5">GIY-YIG nuclease family protein</fullName>
    </submittedName>
</protein>
<evidence type="ECO:0000313" key="5">
    <source>
        <dbReference type="EMBL" id="QFY55829.1"/>
    </source>
</evidence>
<dbReference type="InterPro" id="IPR000305">
    <property type="entry name" value="GIY-YIG_endonuc"/>
</dbReference>
<gene>
    <name evidence="4" type="ORF">CO192_00685</name>
    <name evidence="5" type="ORF">EAO82_05345</name>
</gene>
<reference evidence="5 7" key="2">
    <citation type="submission" date="2018-10" db="EMBL/GenBank/DDBJ databases">
        <title>Complete genome sequence of Pseudomonas pelagia strain Kongs-67.</title>
        <authorList>
            <person name="Sinha R.K."/>
            <person name="Krishnan K."/>
        </authorList>
    </citation>
    <scope>NUCLEOTIDE SEQUENCE [LARGE SCALE GENOMIC DNA]</scope>
    <source>
        <strain evidence="5 7">Kongs-67</strain>
    </source>
</reference>
<accession>A0AA91U5U6</accession>
<evidence type="ECO:0000259" key="3">
    <source>
        <dbReference type="PROSITE" id="PS50164"/>
    </source>
</evidence>
<keyword evidence="7" id="KW-1185">Reference proteome</keyword>
<dbReference type="EMBL" id="NWMT01000017">
    <property type="protein sequence ID" value="PCD01379.1"/>
    <property type="molecule type" value="Genomic_DNA"/>
</dbReference>
<evidence type="ECO:0000313" key="4">
    <source>
        <dbReference type="EMBL" id="PCD01379.1"/>
    </source>
</evidence>
<dbReference type="PANTHER" id="PTHR34477:SF1">
    <property type="entry name" value="UPF0213 PROTEIN YHBQ"/>
    <property type="match status" value="1"/>
</dbReference>
<dbReference type="EMBL" id="CP033116">
    <property type="protein sequence ID" value="QFY55829.1"/>
    <property type="molecule type" value="Genomic_DNA"/>
</dbReference>
<dbReference type="PROSITE" id="PS50164">
    <property type="entry name" value="GIY_YIG"/>
    <property type="match status" value="1"/>
</dbReference>
<name>A0AA91U5U6_9GAMM</name>
<comment type="similarity">
    <text evidence="1">Belongs to the UPF0213 family.</text>
</comment>
<dbReference type="CDD" id="cd10456">
    <property type="entry name" value="GIY-YIG_UPF0213"/>
    <property type="match status" value="1"/>
</dbReference>
<feature type="region of interest" description="Disordered" evidence="2">
    <location>
        <begin position="1"/>
        <end position="26"/>
    </location>
</feature>
<organism evidence="4 6">
    <name type="scientific">Halopseudomonas pelagia</name>
    <dbReference type="NCBI Taxonomy" id="553151"/>
    <lineage>
        <taxon>Bacteria</taxon>
        <taxon>Pseudomonadati</taxon>
        <taxon>Pseudomonadota</taxon>
        <taxon>Gammaproteobacteria</taxon>
        <taxon>Pseudomonadales</taxon>
        <taxon>Pseudomonadaceae</taxon>
        <taxon>Halopseudomonas</taxon>
    </lineage>
</organism>
<proteinExistence type="inferred from homology"/>
<evidence type="ECO:0000313" key="6">
    <source>
        <dbReference type="Proteomes" id="UP000243750"/>
    </source>
</evidence>
<dbReference type="Gene3D" id="3.40.1440.10">
    <property type="entry name" value="GIY-YIG endonuclease"/>
    <property type="match status" value="1"/>
</dbReference>
<dbReference type="InterPro" id="IPR050190">
    <property type="entry name" value="UPF0213_domain"/>
</dbReference>
<dbReference type="SUPFAM" id="SSF82771">
    <property type="entry name" value="GIY-YIG endonuclease"/>
    <property type="match status" value="1"/>
</dbReference>
<dbReference type="AlphaFoldDB" id="A0AA91U5U6"/>